<organism evidence="2 3">
    <name type="scientific">Muricomes intestini</name>
    <dbReference type="NCBI Taxonomy" id="1796634"/>
    <lineage>
        <taxon>Bacteria</taxon>
        <taxon>Bacillati</taxon>
        <taxon>Bacillota</taxon>
        <taxon>Clostridia</taxon>
        <taxon>Lachnospirales</taxon>
        <taxon>Lachnospiraceae</taxon>
        <taxon>Muricomes</taxon>
    </lineage>
</organism>
<dbReference type="InterPro" id="IPR013022">
    <property type="entry name" value="Xyl_isomerase-like_TIM-brl"/>
</dbReference>
<dbReference type="PANTHER" id="PTHR12110">
    <property type="entry name" value="HYDROXYPYRUVATE ISOMERASE"/>
    <property type="match status" value="1"/>
</dbReference>
<name>A0A4R3JZU4_9FIRM</name>
<dbReference type="RefSeq" id="WP_132383737.1">
    <property type="nucleotide sequence ID" value="NZ_SLZZ01000036.1"/>
</dbReference>
<dbReference type="InterPro" id="IPR050312">
    <property type="entry name" value="IolE/XylAMocC-like"/>
</dbReference>
<dbReference type="OrthoDB" id="9801960at2"/>
<dbReference type="Gene3D" id="3.20.20.150">
    <property type="entry name" value="Divalent-metal-dependent TIM barrel enzymes"/>
    <property type="match status" value="1"/>
</dbReference>
<keyword evidence="2" id="KW-0413">Isomerase</keyword>
<dbReference type="GO" id="GO:0016853">
    <property type="term" value="F:isomerase activity"/>
    <property type="evidence" value="ECO:0007669"/>
    <property type="project" value="UniProtKB-KW"/>
</dbReference>
<evidence type="ECO:0000313" key="2">
    <source>
        <dbReference type="EMBL" id="TCS74672.1"/>
    </source>
</evidence>
<accession>A0A4R3JZU4</accession>
<evidence type="ECO:0000259" key="1">
    <source>
        <dbReference type="Pfam" id="PF01261"/>
    </source>
</evidence>
<gene>
    <name evidence="2" type="ORF">EDD59_13614</name>
</gene>
<dbReference type="Pfam" id="PF01261">
    <property type="entry name" value="AP_endonuc_2"/>
    <property type="match status" value="1"/>
</dbReference>
<comment type="caution">
    <text evidence="2">The sequence shown here is derived from an EMBL/GenBank/DDBJ whole genome shotgun (WGS) entry which is preliminary data.</text>
</comment>
<proteinExistence type="predicted"/>
<keyword evidence="3" id="KW-1185">Reference proteome</keyword>
<sequence>MLTTSVNTDYNNDLHDWNAIEHQVEHIAKAGFTHTQWIHDWEGEYLYSKSEMFQARDILSYYGIKAHTIHATEGGQRDLFDAQGHKVPHVRERCTRIRKDYTNPNEYLRLAGVDLIKNRIDLCSHIGAKAMVLHMQLPFGMFRRSSSDMEDYYKQVCKSFDEVQPYAKAAGVKIALENLLFTPVEYELDKFERLFQRYDFDFLGLCYDSGHASIMCQDNYYLYLEKYHDRLCVTHLQDTDSVPREKLDDDVAVVQADAHRVPFTGVLDWQKIAYWVARAPLEMPADFEIGLKYNQSFESEKEELDLLSDCHERALKFHQMVLNEKELL</sequence>
<evidence type="ECO:0000313" key="3">
    <source>
        <dbReference type="Proteomes" id="UP000295726"/>
    </source>
</evidence>
<protein>
    <submittedName>
        <fullName evidence="2">Sugar phosphate isomerase/epimerase</fullName>
    </submittedName>
</protein>
<dbReference type="SUPFAM" id="SSF51658">
    <property type="entry name" value="Xylose isomerase-like"/>
    <property type="match status" value="1"/>
</dbReference>
<reference evidence="2 3" key="1">
    <citation type="submission" date="2019-03" db="EMBL/GenBank/DDBJ databases">
        <title>Genomic Encyclopedia of Type Strains, Phase IV (KMG-IV): sequencing the most valuable type-strain genomes for metagenomic binning, comparative biology and taxonomic classification.</title>
        <authorList>
            <person name="Goeker M."/>
        </authorList>
    </citation>
    <scope>NUCLEOTIDE SEQUENCE [LARGE SCALE GENOMIC DNA]</scope>
    <source>
        <strain evidence="2 3">DSM 29489</strain>
    </source>
</reference>
<dbReference type="Proteomes" id="UP000295726">
    <property type="component" value="Unassembled WGS sequence"/>
</dbReference>
<dbReference type="AlphaFoldDB" id="A0A4R3JZU4"/>
<dbReference type="EMBL" id="SLZZ01000036">
    <property type="protein sequence ID" value="TCS74672.1"/>
    <property type="molecule type" value="Genomic_DNA"/>
</dbReference>
<dbReference type="InterPro" id="IPR036237">
    <property type="entry name" value="Xyl_isomerase-like_sf"/>
</dbReference>
<feature type="domain" description="Xylose isomerase-like TIM barrel" evidence="1">
    <location>
        <begin position="25"/>
        <end position="289"/>
    </location>
</feature>